<evidence type="ECO:0000256" key="3">
    <source>
        <dbReference type="ARBA" id="ARBA00022670"/>
    </source>
</evidence>
<evidence type="ECO:0000256" key="5">
    <source>
        <dbReference type="ARBA" id="ARBA00023049"/>
    </source>
</evidence>
<accession>A0A1I0B2S0</accession>
<feature type="region of interest" description="Disordered" evidence="6">
    <location>
        <begin position="1"/>
        <end position="29"/>
    </location>
</feature>
<dbReference type="GO" id="GO:0008777">
    <property type="term" value="F:acetylornithine deacetylase activity"/>
    <property type="evidence" value="ECO:0007669"/>
    <property type="project" value="TreeGrafter"/>
</dbReference>
<keyword evidence="4" id="KW-0862">Zinc</keyword>
<sequence length="423" mass="46519">MGRAVDCEGMTDRERMAKREGTAECERTASHEGMAVREWPAQGGETALRERIFRAVEALEQPMITSIRELVQINSVEQPAETDAPFGPGVRAALHRALSLSRELGFETVNLDNYIGYARYGQGQDYVCAIGHVDVVPPGDGWKQPPFNGYLENGVLYGRGVLDNKGPVLACLYGLAALKELKLPLKRQVRIIFGCDEETGFKDLAYYLEREKPPVYGFTPDCKYPVVYGERGRAVIRAVGSSRELERFFHFVNQYFIGAKISGDRLGIDISHPEYGMMEMRSYRLGTGAEENGEAGSVFFEAALSYPKGITVTEILERIRAKAAAFGLKVGLVQNYDPVAFDKGSPMVQALRECYEQVTGLDGTPVTTTGGTYAKAMPGIVPFGPSFPGQKGIGHNPNEWMTTADLVTNAKIYALALYRLAVL</sequence>
<feature type="compositionally biased region" description="Basic and acidic residues" evidence="6">
    <location>
        <begin position="10"/>
        <end position="29"/>
    </location>
</feature>
<dbReference type="PANTHER" id="PTHR43808:SF31">
    <property type="entry name" value="N-ACETYL-L-CITRULLINE DEACETYLASE"/>
    <property type="match status" value="1"/>
</dbReference>
<name>A0A1I0B2S0_9FIRM</name>
<dbReference type="PANTHER" id="PTHR43808">
    <property type="entry name" value="ACETYLORNITHINE DEACETYLASE"/>
    <property type="match status" value="1"/>
</dbReference>
<reference evidence="8" key="1">
    <citation type="submission" date="2016-10" db="EMBL/GenBank/DDBJ databases">
        <authorList>
            <person name="Varghese N."/>
            <person name="Submissions S."/>
        </authorList>
    </citation>
    <scope>NUCLEOTIDE SEQUENCE [LARGE SCALE GENOMIC DNA]</scope>
    <source>
        <strain evidence="8">NLAE-zl-G277</strain>
    </source>
</reference>
<dbReference type="GO" id="GO:0008237">
    <property type="term" value="F:metallopeptidase activity"/>
    <property type="evidence" value="ECO:0007669"/>
    <property type="project" value="UniProtKB-KW"/>
</dbReference>
<protein>
    <submittedName>
        <fullName evidence="7">Succinyl-diaminopimelate desuccinylase</fullName>
    </submittedName>
</protein>
<proteinExistence type="inferred from homology"/>
<keyword evidence="3" id="KW-0645">Protease</keyword>
<dbReference type="GO" id="GO:0016805">
    <property type="term" value="F:dipeptidase activity"/>
    <property type="evidence" value="ECO:0007669"/>
    <property type="project" value="InterPro"/>
</dbReference>
<keyword evidence="8" id="KW-1185">Reference proteome</keyword>
<evidence type="ECO:0000313" key="7">
    <source>
        <dbReference type="EMBL" id="SET01015.1"/>
    </source>
</evidence>
<evidence type="ECO:0000313" key="8">
    <source>
        <dbReference type="Proteomes" id="UP000198508"/>
    </source>
</evidence>
<evidence type="ECO:0000256" key="4">
    <source>
        <dbReference type="ARBA" id="ARBA00022833"/>
    </source>
</evidence>
<comment type="similarity">
    <text evidence="2">Belongs to the peptidase M20A family.</text>
</comment>
<evidence type="ECO:0000256" key="6">
    <source>
        <dbReference type="SAM" id="MobiDB-lite"/>
    </source>
</evidence>
<dbReference type="GO" id="GO:0006508">
    <property type="term" value="P:proteolysis"/>
    <property type="evidence" value="ECO:0007669"/>
    <property type="project" value="UniProtKB-KW"/>
</dbReference>
<keyword evidence="5" id="KW-0482">Metalloprotease</keyword>
<dbReference type="Proteomes" id="UP000198508">
    <property type="component" value="Unassembled WGS sequence"/>
</dbReference>
<dbReference type="InterPro" id="IPR010964">
    <property type="entry name" value="M20A_pepV-rel"/>
</dbReference>
<dbReference type="InterPro" id="IPR002933">
    <property type="entry name" value="Peptidase_M20"/>
</dbReference>
<dbReference type="GO" id="GO:0006526">
    <property type="term" value="P:L-arginine biosynthetic process"/>
    <property type="evidence" value="ECO:0007669"/>
    <property type="project" value="TreeGrafter"/>
</dbReference>
<evidence type="ECO:0000256" key="2">
    <source>
        <dbReference type="ARBA" id="ARBA00006247"/>
    </source>
</evidence>
<comment type="cofactor">
    <cofactor evidence="1">
        <name>Zn(2+)</name>
        <dbReference type="ChEBI" id="CHEBI:29105"/>
    </cofactor>
</comment>
<dbReference type="NCBIfam" id="TIGR01887">
    <property type="entry name" value="dipeptidaselike"/>
    <property type="match status" value="1"/>
</dbReference>
<dbReference type="Gene3D" id="3.40.630.10">
    <property type="entry name" value="Zn peptidases"/>
    <property type="match status" value="2"/>
</dbReference>
<dbReference type="InterPro" id="IPR050072">
    <property type="entry name" value="Peptidase_M20A"/>
</dbReference>
<dbReference type="GO" id="GO:0008270">
    <property type="term" value="F:zinc ion binding"/>
    <property type="evidence" value="ECO:0007669"/>
    <property type="project" value="InterPro"/>
</dbReference>
<keyword evidence="5" id="KW-0378">Hydrolase</keyword>
<dbReference type="SUPFAM" id="SSF53187">
    <property type="entry name" value="Zn-dependent exopeptidases"/>
    <property type="match status" value="1"/>
</dbReference>
<dbReference type="Pfam" id="PF01546">
    <property type="entry name" value="Peptidase_M20"/>
    <property type="match status" value="1"/>
</dbReference>
<gene>
    <name evidence="7" type="ORF">SAMN05216313_101324</name>
</gene>
<dbReference type="STRING" id="460384.SAMN05216313_101324"/>
<evidence type="ECO:0000256" key="1">
    <source>
        <dbReference type="ARBA" id="ARBA00001947"/>
    </source>
</evidence>
<organism evidence="7 8">
    <name type="scientific">Enterocloster lavalensis</name>
    <dbReference type="NCBI Taxonomy" id="460384"/>
    <lineage>
        <taxon>Bacteria</taxon>
        <taxon>Bacillati</taxon>
        <taxon>Bacillota</taxon>
        <taxon>Clostridia</taxon>
        <taxon>Lachnospirales</taxon>
        <taxon>Lachnospiraceae</taxon>
        <taxon>Enterocloster</taxon>
    </lineage>
</organism>
<dbReference type="EMBL" id="FOIM01000001">
    <property type="protein sequence ID" value="SET01015.1"/>
    <property type="molecule type" value="Genomic_DNA"/>
</dbReference>
<dbReference type="AlphaFoldDB" id="A0A1I0B2S0"/>